<dbReference type="Proteomes" id="UP000297604">
    <property type="component" value="Unassembled WGS sequence"/>
</dbReference>
<keyword evidence="8" id="KW-1185">Reference proteome</keyword>
<proteinExistence type="predicted"/>
<evidence type="ECO:0000313" key="8">
    <source>
        <dbReference type="Proteomes" id="UP000297604"/>
    </source>
</evidence>
<evidence type="ECO:0000256" key="4">
    <source>
        <dbReference type="ARBA" id="ARBA00022691"/>
    </source>
</evidence>
<dbReference type="Pfam" id="PF13241">
    <property type="entry name" value="NAD_binding_7"/>
    <property type="match status" value="1"/>
</dbReference>
<evidence type="ECO:0000313" key="7">
    <source>
        <dbReference type="EMBL" id="TFC23083.1"/>
    </source>
</evidence>
<keyword evidence="5" id="KW-0627">Porphyrin biosynthesis</keyword>
<name>A0ABY2IT43_9MICO</name>
<dbReference type="NCBIfam" id="TIGR01469">
    <property type="entry name" value="cobA_cysG_Cterm"/>
    <property type="match status" value="1"/>
</dbReference>
<evidence type="ECO:0000256" key="3">
    <source>
        <dbReference type="ARBA" id="ARBA00022679"/>
    </source>
</evidence>
<dbReference type="EC" id="2.1.1.107" evidence="1"/>
<dbReference type="InterPro" id="IPR035996">
    <property type="entry name" value="4pyrrol_Methylase_sf"/>
</dbReference>
<reference evidence="7 8" key="1">
    <citation type="submission" date="2019-03" db="EMBL/GenBank/DDBJ databases">
        <title>Genomics of glacier-inhabiting Cryobacterium strains.</title>
        <authorList>
            <person name="Liu Q."/>
            <person name="Xin Y.-H."/>
        </authorList>
    </citation>
    <scope>NUCLEOTIDE SEQUENCE [LARGE SCALE GENOMIC DNA]</scope>
    <source>
        <strain evidence="7 8">MDB1-5</strain>
    </source>
</reference>
<accession>A0ABY2IT43</accession>
<evidence type="ECO:0000256" key="2">
    <source>
        <dbReference type="ARBA" id="ARBA00022603"/>
    </source>
</evidence>
<dbReference type="InterPro" id="IPR000878">
    <property type="entry name" value="4pyrrol_Mease"/>
</dbReference>
<gene>
    <name evidence="7" type="primary">cobA</name>
    <name evidence="7" type="ORF">E3O46_02360</name>
</gene>
<dbReference type="RefSeq" id="WP_134558838.1">
    <property type="nucleotide sequence ID" value="NZ_SOFS01000008.1"/>
</dbReference>
<dbReference type="Gene3D" id="3.30.950.10">
    <property type="entry name" value="Methyltransferase, Cobalt-precorrin-4 Transmethylase, Domain 2"/>
    <property type="match status" value="1"/>
</dbReference>
<dbReference type="InterPro" id="IPR014777">
    <property type="entry name" value="4pyrrole_Mease_sub1"/>
</dbReference>
<dbReference type="CDD" id="cd11642">
    <property type="entry name" value="SUMT"/>
    <property type="match status" value="1"/>
</dbReference>
<dbReference type="Pfam" id="PF00590">
    <property type="entry name" value="TP_methylase"/>
    <property type="match status" value="1"/>
</dbReference>
<evidence type="ECO:0000259" key="6">
    <source>
        <dbReference type="Pfam" id="PF00590"/>
    </source>
</evidence>
<dbReference type="PANTHER" id="PTHR45790:SF3">
    <property type="entry name" value="S-ADENOSYL-L-METHIONINE-DEPENDENT UROPORPHYRINOGEN III METHYLTRANSFERASE, CHLOROPLASTIC"/>
    <property type="match status" value="1"/>
</dbReference>
<dbReference type="InterPro" id="IPR006366">
    <property type="entry name" value="CobA/CysG_C"/>
</dbReference>
<dbReference type="SUPFAM" id="SSF53790">
    <property type="entry name" value="Tetrapyrrole methylase"/>
    <property type="match status" value="1"/>
</dbReference>
<dbReference type="InterPro" id="IPR014776">
    <property type="entry name" value="4pyrrole_Mease_sub2"/>
</dbReference>
<comment type="caution">
    <text evidence="7">The sequence shown here is derived from an EMBL/GenBank/DDBJ whole genome shotgun (WGS) entry which is preliminary data.</text>
</comment>
<dbReference type="GO" id="GO:0032259">
    <property type="term" value="P:methylation"/>
    <property type="evidence" value="ECO:0007669"/>
    <property type="project" value="UniProtKB-KW"/>
</dbReference>
<dbReference type="NCBIfam" id="NF004790">
    <property type="entry name" value="PRK06136.1"/>
    <property type="match status" value="1"/>
</dbReference>
<dbReference type="GO" id="GO:0004851">
    <property type="term" value="F:uroporphyrin-III C-methyltransferase activity"/>
    <property type="evidence" value="ECO:0007669"/>
    <property type="project" value="UniProtKB-EC"/>
</dbReference>
<dbReference type="PANTHER" id="PTHR45790">
    <property type="entry name" value="SIROHEME SYNTHASE-RELATED"/>
    <property type="match status" value="1"/>
</dbReference>
<dbReference type="InterPro" id="IPR050161">
    <property type="entry name" value="Siro_Cobalamin_biosynth"/>
</dbReference>
<protein>
    <recommendedName>
        <fullName evidence="1">uroporphyrinogen-III C-methyltransferase</fullName>
        <ecNumber evidence="1">2.1.1.107</ecNumber>
    </recommendedName>
</protein>
<sequence>MDISLDLAGRRVLVFGGALAARRVLARFLAAEAIVYLASVTVDGHPPERPHPQVRPVEYPHFPHGWRDLVSAVDLVVLVEVSESTERIIVDACAAQRVWLSREPAASVAPLGRVTLVGGGPGDDGLLTMAGVQALRDADIVFYDKLSPHDRLDEWCPGAEHVDVGKTPGHHATPQADIERMLVDSALAGLTVVRLKGGDPFVFGRGGEEVLACREAGVPVTVISGVTSAISVPAAAGIPVTHRELSRVFTVLSGHAPLSENELAHLAGLGGTIVVLMGVGTLPHLTAGLARHGMRTDMPVAIIEQGFSSRQRTTKARLDTITPLAAKLGARSPAVLVIGEVVRLSQHDDAASEELLQAIAGNAEHALNAEH</sequence>
<evidence type="ECO:0000256" key="1">
    <source>
        <dbReference type="ARBA" id="ARBA00012162"/>
    </source>
</evidence>
<keyword evidence="3 7" id="KW-0808">Transferase</keyword>
<dbReference type="Gene3D" id="3.40.1010.10">
    <property type="entry name" value="Cobalt-precorrin-4 Transmethylase, Domain 1"/>
    <property type="match status" value="1"/>
</dbReference>
<keyword evidence="4" id="KW-0949">S-adenosyl-L-methionine</keyword>
<evidence type="ECO:0000256" key="5">
    <source>
        <dbReference type="ARBA" id="ARBA00023244"/>
    </source>
</evidence>
<feature type="domain" description="Tetrapyrrole methylase" evidence="6">
    <location>
        <begin position="113"/>
        <end position="321"/>
    </location>
</feature>
<organism evidence="7 8">
    <name type="scientific">Cryobacterium glucosi</name>
    <dbReference type="NCBI Taxonomy" id="1259175"/>
    <lineage>
        <taxon>Bacteria</taxon>
        <taxon>Bacillati</taxon>
        <taxon>Actinomycetota</taxon>
        <taxon>Actinomycetes</taxon>
        <taxon>Micrococcales</taxon>
        <taxon>Microbacteriaceae</taxon>
        <taxon>Cryobacterium</taxon>
    </lineage>
</organism>
<dbReference type="EMBL" id="SOFS01000008">
    <property type="protein sequence ID" value="TFC23083.1"/>
    <property type="molecule type" value="Genomic_DNA"/>
</dbReference>
<keyword evidence="2 7" id="KW-0489">Methyltransferase</keyword>